<protein>
    <submittedName>
        <fullName evidence="2">Uncharacterized protein</fullName>
    </submittedName>
</protein>
<evidence type="ECO:0000313" key="2">
    <source>
        <dbReference type="EMBL" id="KAG2576534.1"/>
    </source>
</evidence>
<proteinExistence type="predicted"/>
<evidence type="ECO:0000313" key="3">
    <source>
        <dbReference type="Proteomes" id="UP000823388"/>
    </source>
</evidence>
<organism evidence="2 3">
    <name type="scientific">Panicum virgatum</name>
    <name type="common">Blackwell switchgrass</name>
    <dbReference type="NCBI Taxonomy" id="38727"/>
    <lineage>
        <taxon>Eukaryota</taxon>
        <taxon>Viridiplantae</taxon>
        <taxon>Streptophyta</taxon>
        <taxon>Embryophyta</taxon>
        <taxon>Tracheophyta</taxon>
        <taxon>Spermatophyta</taxon>
        <taxon>Magnoliopsida</taxon>
        <taxon>Liliopsida</taxon>
        <taxon>Poales</taxon>
        <taxon>Poaceae</taxon>
        <taxon>PACMAD clade</taxon>
        <taxon>Panicoideae</taxon>
        <taxon>Panicodae</taxon>
        <taxon>Paniceae</taxon>
        <taxon>Panicinae</taxon>
        <taxon>Panicum</taxon>
        <taxon>Panicum sect. Hiantes</taxon>
    </lineage>
</organism>
<gene>
    <name evidence="2" type="ORF">PVAP13_6NG028166</name>
</gene>
<feature type="compositionally biased region" description="Low complexity" evidence="1">
    <location>
        <begin position="127"/>
        <end position="139"/>
    </location>
</feature>
<sequence>MVDKSQWPKSDHGFFMHPPLLKATAGGSKSERYKGCTEKKGNEGKHKCPICKDYEHHWHKCKKGNPEDIATLMDVRGPANKKRKTIKSSRTSIVPFEGDELPASSMSFPPSQSLESATATKGKGAKSESAGSERSSSDSNQPEPIPLCSEQTIVPVNAKAKKKRKQPAKQQGKNLILSSDSPAMGTRSKKKVGGPASPAMGIRSKRRLSL</sequence>
<dbReference type="AlphaFoldDB" id="A0A8T0QTT6"/>
<feature type="region of interest" description="Disordered" evidence="1">
    <location>
        <begin position="76"/>
        <end position="210"/>
    </location>
</feature>
<reference evidence="2" key="1">
    <citation type="submission" date="2020-05" db="EMBL/GenBank/DDBJ databases">
        <title>WGS assembly of Panicum virgatum.</title>
        <authorList>
            <person name="Lovell J.T."/>
            <person name="Jenkins J."/>
            <person name="Shu S."/>
            <person name="Juenger T.E."/>
            <person name="Schmutz J."/>
        </authorList>
    </citation>
    <scope>NUCLEOTIDE SEQUENCE</scope>
    <source>
        <strain evidence="2">AP13</strain>
    </source>
</reference>
<feature type="compositionally biased region" description="Polar residues" evidence="1">
    <location>
        <begin position="104"/>
        <end position="119"/>
    </location>
</feature>
<evidence type="ECO:0000256" key="1">
    <source>
        <dbReference type="SAM" id="MobiDB-lite"/>
    </source>
</evidence>
<name>A0A8T0QTT6_PANVG</name>
<feature type="region of interest" description="Disordered" evidence="1">
    <location>
        <begin position="1"/>
        <end position="44"/>
    </location>
</feature>
<accession>A0A8T0QTT6</accession>
<comment type="caution">
    <text evidence="2">The sequence shown here is derived from an EMBL/GenBank/DDBJ whole genome shotgun (WGS) entry which is preliminary data.</text>
</comment>
<feature type="compositionally biased region" description="Basic and acidic residues" evidence="1">
    <location>
        <begin position="29"/>
        <end position="44"/>
    </location>
</feature>
<dbReference type="EMBL" id="CM029048">
    <property type="protein sequence ID" value="KAG2576534.1"/>
    <property type="molecule type" value="Genomic_DNA"/>
</dbReference>
<keyword evidence="3" id="KW-1185">Reference proteome</keyword>
<dbReference type="Proteomes" id="UP000823388">
    <property type="component" value="Chromosome 6N"/>
</dbReference>